<keyword evidence="2" id="KW-1003">Cell membrane</keyword>
<evidence type="ECO:0000313" key="9">
    <source>
        <dbReference type="Proteomes" id="UP000274786"/>
    </source>
</evidence>
<dbReference type="PANTHER" id="PTHR40077:SF1">
    <property type="entry name" value="MEMBRANE PROTEIN"/>
    <property type="match status" value="1"/>
</dbReference>
<organism evidence="8 9">
    <name type="scientific">Stenotrophomonas rhizophila</name>
    <dbReference type="NCBI Taxonomy" id="216778"/>
    <lineage>
        <taxon>Bacteria</taxon>
        <taxon>Pseudomonadati</taxon>
        <taxon>Pseudomonadota</taxon>
        <taxon>Gammaproteobacteria</taxon>
        <taxon>Lysobacterales</taxon>
        <taxon>Lysobacteraceae</taxon>
        <taxon>Stenotrophomonas</taxon>
    </lineage>
</organism>
<dbReference type="NCBIfam" id="TIGR03954">
    <property type="entry name" value="integ_memb_HG"/>
    <property type="match status" value="1"/>
</dbReference>
<feature type="domain" description="DUF3817" evidence="7">
    <location>
        <begin position="12"/>
        <end position="100"/>
    </location>
</feature>
<dbReference type="Proteomes" id="UP000274786">
    <property type="component" value="Unassembled WGS sequence"/>
</dbReference>
<keyword evidence="3 6" id="KW-0812">Transmembrane</keyword>
<keyword evidence="5 6" id="KW-0472">Membrane</keyword>
<proteinExistence type="predicted"/>
<reference evidence="8 9" key="1">
    <citation type="submission" date="2018-10" db="EMBL/GenBank/DDBJ databases">
        <title>Comparative analysis of microorganisms from saline springs in Andes Mountain Range, Colombia.</title>
        <authorList>
            <person name="Rubin E."/>
        </authorList>
    </citation>
    <scope>NUCLEOTIDE SEQUENCE [LARGE SCALE GENOMIC DNA]</scope>
    <source>
        <strain evidence="8 9">USBA GBX 843</strain>
    </source>
</reference>
<feature type="transmembrane region" description="Helical" evidence="6">
    <location>
        <begin position="75"/>
        <end position="98"/>
    </location>
</feature>
<evidence type="ECO:0000256" key="2">
    <source>
        <dbReference type="ARBA" id="ARBA00022475"/>
    </source>
</evidence>
<gene>
    <name evidence="8" type="ORF">BCL79_0414</name>
</gene>
<sequence length="112" mass="12358">MKRALPISPMGRVFATVAFVEALTWAGLLIGMYFKYQAADPTPVGVKIFGPVHGVAFMVYVVVSVLAAIRLRWPWWAALLALAAAVPPLVTLPLEWWFKRRGLLLAPITRNG</sequence>
<evidence type="ECO:0000256" key="1">
    <source>
        <dbReference type="ARBA" id="ARBA00004651"/>
    </source>
</evidence>
<evidence type="ECO:0000313" key="8">
    <source>
        <dbReference type="EMBL" id="RLK56042.1"/>
    </source>
</evidence>
<evidence type="ECO:0000256" key="6">
    <source>
        <dbReference type="SAM" id="Phobius"/>
    </source>
</evidence>
<name>A0A498CQZ8_9GAMM</name>
<dbReference type="PANTHER" id="PTHR40077">
    <property type="entry name" value="MEMBRANE PROTEIN-RELATED"/>
    <property type="match status" value="1"/>
</dbReference>
<dbReference type="AlphaFoldDB" id="A0A498CQZ8"/>
<protein>
    <submittedName>
        <fullName evidence="8">Integral membrane protein</fullName>
    </submittedName>
</protein>
<evidence type="ECO:0000259" key="7">
    <source>
        <dbReference type="Pfam" id="PF12823"/>
    </source>
</evidence>
<feature type="transmembrane region" description="Helical" evidence="6">
    <location>
        <begin position="48"/>
        <end position="69"/>
    </location>
</feature>
<evidence type="ECO:0000256" key="4">
    <source>
        <dbReference type="ARBA" id="ARBA00022989"/>
    </source>
</evidence>
<feature type="transmembrane region" description="Helical" evidence="6">
    <location>
        <begin position="12"/>
        <end position="36"/>
    </location>
</feature>
<evidence type="ECO:0000256" key="3">
    <source>
        <dbReference type="ARBA" id="ARBA00022692"/>
    </source>
</evidence>
<comment type="caution">
    <text evidence="8">The sequence shown here is derived from an EMBL/GenBank/DDBJ whole genome shotgun (WGS) entry which is preliminary data.</text>
</comment>
<dbReference type="EMBL" id="RCDC01000004">
    <property type="protein sequence ID" value="RLK56042.1"/>
    <property type="molecule type" value="Genomic_DNA"/>
</dbReference>
<evidence type="ECO:0000256" key="5">
    <source>
        <dbReference type="ARBA" id="ARBA00023136"/>
    </source>
</evidence>
<accession>A0A498CQZ8</accession>
<dbReference type="GO" id="GO:0005886">
    <property type="term" value="C:plasma membrane"/>
    <property type="evidence" value="ECO:0007669"/>
    <property type="project" value="UniProtKB-SubCell"/>
</dbReference>
<dbReference type="InterPro" id="IPR023845">
    <property type="entry name" value="DUF3817_TM"/>
</dbReference>
<dbReference type="Pfam" id="PF12823">
    <property type="entry name" value="DUF3817"/>
    <property type="match status" value="1"/>
</dbReference>
<comment type="subcellular location">
    <subcellularLocation>
        <location evidence="1">Cell membrane</location>
        <topology evidence="1">Multi-pass membrane protein</topology>
    </subcellularLocation>
</comment>
<keyword evidence="4 6" id="KW-1133">Transmembrane helix</keyword>